<protein>
    <submittedName>
        <fullName evidence="2">Uncharacterized protein</fullName>
    </submittedName>
</protein>
<keyword evidence="1" id="KW-0812">Transmembrane</keyword>
<dbReference type="Proteomes" id="UP001317870">
    <property type="component" value="Chromosome"/>
</dbReference>
<keyword evidence="1" id="KW-0472">Membrane</keyword>
<evidence type="ECO:0000313" key="3">
    <source>
        <dbReference type="Proteomes" id="UP001317870"/>
    </source>
</evidence>
<sequence>MVVAKCDPDRAPMLDYAACETFSTQTGFLQQFREVPVRLLGLTSHVRECVTENSTDAMITPAFTHPLHTPARVARLTNDGMCTVSWNCPAAFGFVRVAPQRPQHSRSVMHPFVPILVVTILATVAAFCLGLRYLEREDQPSAATERITDVLPGVSVAEAHRIMQQYRDCPAETCDIKRLAYWTLVDAGHITPSLRAERIAR</sequence>
<gene>
    <name evidence="2" type="ORF">IFM12276_53520</name>
</gene>
<keyword evidence="3" id="KW-1185">Reference proteome</keyword>
<evidence type="ECO:0000313" key="2">
    <source>
        <dbReference type="EMBL" id="BDU02324.1"/>
    </source>
</evidence>
<accession>A0ABN6UAX2</accession>
<keyword evidence="1" id="KW-1133">Transmembrane helix</keyword>
<reference evidence="2 3" key="1">
    <citation type="submission" date="2022-11" db="EMBL/GenBank/DDBJ databases">
        <title>Genome Sequencing of Nocardia sp. ON39_IFM12276 and assembly.</title>
        <authorList>
            <person name="Shimojima M."/>
            <person name="Toyokawa M."/>
            <person name="Uesaka K."/>
        </authorList>
    </citation>
    <scope>NUCLEOTIDE SEQUENCE [LARGE SCALE GENOMIC DNA]</scope>
    <source>
        <strain evidence="2 3">IFM 12276</strain>
    </source>
</reference>
<feature type="transmembrane region" description="Helical" evidence="1">
    <location>
        <begin position="112"/>
        <end position="134"/>
    </location>
</feature>
<proteinExistence type="predicted"/>
<evidence type="ECO:0000256" key="1">
    <source>
        <dbReference type="SAM" id="Phobius"/>
    </source>
</evidence>
<dbReference type="EMBL" id="AP026978">
    <property type="protein sequence ID" value="BDU02324.1"/>
    <property type="molecule type" value="Genomic_DNA"/>
</dbReference>
<organism evidence="2 3">
    <name type="scientific">Nocardia sputorum</name>
    <dbReference type="NCBI Taxonomy" id="2984338"/>
    <lineage>
        <taxon>Bacteria</taxon>
        <taxon>Bacillati</taxon>
        <taxon>Actinomycetota</taxon>
        <taxon>Actinomycetes</taxon>
        <taxon>Mycobacteriales</taxon>
        <taxon>Nocardiaceae</taxon>
        <taxon>Nocardia</taxon>
    </lineage>
</organism>
<name>A0ABN6UAX2_9NOCA</name>